<dbReference type="EMBL" id="CP158367">
    <property type="protein sequence ID" value="XBX74916.1"/>
    <property type="molecule type" value="Genomic_DNA"/>
</dbReference>
<comment type="similarity">
    <text evidence="1">Belongs to the DSD1 family.</text>
</comment>
<dbReference type="PANTHER" id="PTHR28004">
    <property type="entry name" value="ZGC:162816-RELATED"/>
    <property type="match status" value="1"/>
</dbReference>
<dbReference type="Gene3D" id="3.20.20.10">
    <property type="entry name" value="Alanine racemase"/>
    <property type="match status" value="1"/>
</dbReference>
<dbReference type="GO" id="GO:0036088">
    <property type="term" value="P:D-serine catabolic process"/>
    <property type="evidence" value="ECO:0007669"/>
    <property type="project" value="TreeGrafter"/>
</dbReference>
<evidence type="ECO:0000256" key="2">
    <source>
        <dbReference type="ARBA" id="ARBA00023239"/>
    </source>
</evidence>
<dbReference type="EC" id="5.1.1.1" evidence="4"/>
<dbReference type="AlphaFoldDB" id="A0AAU7VLV5"/>
<protein>
    <submittedName>
        <fullName evidence="4">Alanine racemase</fullName>
        <ecNumber evidence="4">5.1.1.1</ecNumber>
    </submittedName>
</protein>
<reference evidence="4" key="2">
    <citation type="submission" date="2024-06" db="EMBL/GenBank/DDBJ databases">
        <authorList>
            <person name="Petrova K.O."/>
            <person name="Toshchakov S.V."/>
            <person name="Boltjanskaja Y.V."/>
            <person name="Kevbrin V."/>
        </authorList>
    </citation>
    <scope>NUCLEOTIDE SEQUENCE</scope>
    <source>
        <strain evidence="4">Z-910T</strain>
    </source>
</reference>
<dbReference type="SMART" id="SM01119">
    <property type="entry name" value="D-ser_dehydrat"/>
    <property type="match status" value="1"/>
</dbReference>
<evidence type="ECO:0000259" key="3">
    <source>
        <dbReference type="SMART" id="SM01119"/>
    </source>
</evidence>
<dbReference type="InterPro" id="IPR001608">
    <property type="entry name" value="Ala_racemase_N"/>
</dbReference>
<dbReference type="RefSeq" id="WP_350343665.1">
    <property type="nucleotide sequence ID" value="NZ_CP158367.1"/>
</dbReference>
<gene>
    <name evidence="4" type="ORF">PRVXT_002981</name>
</gene>
<dbReference type="InterPro" id="IPR042208">
    <property type="entry name" value="D-ser_dehydrat-like_sf"/>
</dbReference>
<sequence>METPRVIINYKKMEKNFKEIYQKCKTKNIKIRPHYKAHKTPQIAKLQQEWGSSGITVSKVSEGENLVANGFKDILIAYPLIKSEQLERVLKMRYKADVTIIVDSFEGIKVAEKVCQKFDNSLKVLIKVNTGLNRCGIDSKEQGYKLAESVSRKKHLDFLGLISHAGHAYAAKNIDEIQEIAAKEVKKLMLIKSYIEEREIFVKEISVGATPTINFSVGLNGVTEVRPGNFIFYDNTQASLGVTTVDNCSLIVKSTVVSKVGDRAVIDAGSKTLGLDRGAHGNEAITGYGRIVEYPFLNIISLSEEHGVIKGDKLPKIGEEISIIPNHSCVVMNLNKKVYLNTDEKLRKIDNSGKLLNY</sequence>
<keyword evidence="4" id="KW-0413">Isomerase</keyword>
<accession>A0AAU7VLV5</accession>
<organism evidence="4">
    <name type="scientific">Proteinivorax tanatarense</name>
    <dbReference type="NCBI Taxonomy" id="1260629"/>
    <lineage>
        <taxon>Bacteria</taxon>
        <taxon>Bacillati</taxon>
        <taxon>Bacillota</taxon>
        <taxon>Clostridia</taxon>
        <taxon>Eubacteriales</taxon>
        <taxon>Proteinivoracaceae</taxon>
        <taxon>Proteinivorax</taxon>
    </lineage>
</organism>
<dbReference type="PANTHER" id="PTHR28004:SF2">
    <property type="entry name" value="D-SERINE DEHYDRATASE"/>
    <property type="match status" value="1"/>
</dbReference>
<evidence type="ECO:0000256" key="1">
    <source>
        <dbReference type="ARBA" id="ARBA00005323"/>
    </source>
</evidence>
<dbReference type="GO" id="GO:0008784">
    <property type="term" value="F:alanine racemase activity"/>
    <property type="evidence" value="ECO:0007669"/>
    <property type="project" value="UniProtKB-EC"/>
</dbReference>
<evidence type="ECO:0000313" key="4">
    <source>
        <dbReference type="EMBL" id="XBX74916.1"/>
    </source>
</evidence>
<dbReference type="InterPro" id="IPR029066">
    <property type="entry name" value="PLP-binding_barrel"/>
</dbReference>
<dbReference type="GO" id="GO:0008721">
    <property type="term" value="F:D-serine ammonia-lyase activity"/>
    <property type="evidence" value="ECO:0007669"/>
    <property type="project" value="TreeGrafter"/>
</dbReference>
<reference evidence="4" key="1">
    <citation type="journal article" date="2013" name="Extremophiles">
        <title>Proteinivorax tanatarense gen. nov., sp. nov., an anaerobic, haloalkaliphilic, proteolytic bacterium isolated from a decaying algal bloom, and proposal of Proteinivoraceae fam. nov.</title>
        <authorList>
            <person name="Kevbrin V."/>
            <person name="Boltyanskaya Y."/>
            <person name="Zhilina T."/>
            <person name="Kolganova T."/>
            <person name="Lavrentjeva E."/>
            <person name="Kuznetsov B."/>
        </authorList>
    </citation>
    <scope>NUCLEOTIDE SEQUENCE</scope>
    <source>
        <strain evidence="4">Z-910T</strain>
    </source>
</reference>
<dbReference type="Pfam" id="PF01168">
    <property type="entry name" value="Ala_racemase_N"/>
    <property type="match status" value="1"/>
</dbReference>
<dbReference type="InterPro" id="IPR051466">
    <property type="entry name" value="D-amino_acid_metab_enzyme"/>
</dbReference>
<dbReference type="InterPro" id="IPR026956">
    <property type="entry name" value="D-ser_dehydrat-like_dom"/>
</dbReference>
<dbReference type="Gene3D" id="2.40.37.20">
    <property type="entry name" value="D-serine dehydratase-like domain"/>
    <property type="match status" value="1"/>
</dbReference>
<keyword evidence="2" id="KW-0456">Lyase</keyword>
<dbReference type="Pfam" id="PF14031">
    <property type="entry name" value="D-ser_dehydrat"/>
    <property type="match status" value="1"/>
</dbReference>
<dbReference type="SUPFAM" id="SSF51419">
    <property type="entry name" value="PLP-binding barrel"/>
    <property type="match status" value="1"/>
</dbReference>
<proteinExistence type="inferred from homology"/>
<feature type="domain" description="D-serine dehydratase-like" evidence="3">
    <location>
        <begin position="249"/>
        <end position="341"/>
    </location>
</feature>
<name>A0AAU7VLV5_9FIRM</name>